<dbReference type="AlphaFoldDB" id="A0A250XR10"/>
<protein>
    <recommendedName>
        <fullName evidence="3">Pherophorin domain-containing protein</fullName>
    </recommendedName>
</protein>
<reference evidence="4 5" key="1">
    <citation type="submission" date="2017-08" db="EMBL/GenBank/DDBJ databases">
        <title>Acidophilic green algal genome provides insights into adaptation to an acidic environment.</title>
        <authorList>
            <person name="Hirooka S."/>
            <person name="Hirose Y."/>
            <person name="Kanesaki Y."/>
            <person name="Higuchi S."/>
            <person name="Fujiwara T."/>
            <person name="Onuma R."/>
            <person name="Era A."/>
            <person name="Ohbayashi R."/>
            <person name="Uzuka A."/>
            <person name="Nozaki H."/>
            <person name="Yoshikawa H."/>
            <person name="Miyagishima S.Y."/>
        </authorList>
    </citation>
    <scope>NUCLEOTIDE SEQUENCE [LARGE SCALE GENOMIC DNA]</scope>
    <source>
        <strain evidence="4 5">NIES-2499</strain>
    </source>
</reference>
<comment type="caution">
    <text evidence="4">The sequence shown here is derived from an EMBL/GenBank/DDBJ whole genome shotgun (WGS) entry which is preliminary data.</text>
</comment>
<evidence type="ECO:0000313" key="5">
    <source>
        <dbReference type="Proteomes" id="UP000232323"/>
    </source>
</evidence>
<feature type="signal peptide" evidence="2">
    <location>
        <begin position="1"/>
        <end position="24"/>
    </location>
</feature>
<organism evidence="4 5">
    <name type="scientific">Chlamydomonas eustigma</name>
    <dbReference type="NCBI Taxonomy" id="1157962"/>
    <lineage>
        <taxon>Eukaryota</taxon>
        <taxon>Viridiplantae</taxon>
        <taxon>Chlorophyta</taxon>
        <taxon>core chlorophytes</taxon>
        <taxon>Chlorophyceae</taxon>
        <taxon>CS clade</taxon>
        <taxon>Chlamydomonadales</taxon>
        <taxon>Chlamydomonadaceae</taxon>
        <taxon>Chlamydomonas</taxon>
    </lineage>
</organism>
<dbReference type="PRINTS" id="PR01217">
    <property type="entry name" value="PRICHEXTENSN"/>
</dbReference>
<gene>
    <name evidence="4" type="ORF">CEUSTIGMA_g12660.t1</name>
</gene>
<dbReference type="Proteomes" id="UP000232323">
    <property type="component" value="Unassembled WGS sequence"/>
</dbReference>
<feature type="region of interest" description="Disordered" evidence="1">
    <location>
        <begin position="228"/>
        <end position="399"/>
    </location>
</feature>
<feature type="compositionally biased region" description="Basic residues" evidence="1">
    <location>
        <begin position="307"/>
        <end position="320"/>
    </location>
</feature>
<dbReference type="OrthoDB" id="534990at2759"/>
<sequence length="399" mass="43434">MSSSQYLCCFMFLSIYGNLRLAVANYMTGTAFPFEGCLQQDSLSLYSSQLISYNIITNTTGQVTGSTSCFQISVRNQTECRIANGVPEGINRTHCCDVGFNKFKFYPNQNCRGAARSATAQEPGSLPYSIPYTYQTMPASPVDQWVWKLTNLQKNPITAQGLILCMTFGDPCPTMQDWSYNPNVMEFDLYNKKGNAEYECCPAGTVKVPLCSFGLNNYTNAATVCQPPSPMTASPPPPPPPPPSPPPQPPPPSPLTASPPPPPPPPPSPPPQPPPPSPLKASPPPPRPLPISPKPLPSTTPPVHSPSLHKKSSPPHHKEKTHPPPALFHPHSHPTNHSQHPVDAPPPHHKKKSPTHKRKSSAHKNKKKHLNKKKKGKKPLPKKNISKKPPQSSPPSPSS</sequence>
<evidence type="ECO:0000256" key="1">
    <source>
        <dbReference type="SAM" id="MobiDB-lite"/>
    </source>
</evidence>
<evidence type="ECO:0000256" key="2">
    <source>
        <dbReference type="SAM" id="SignalP"/>
    </source>
</evidence>
<keyword evidence="2" id="KW-0732">Signal</keyword>
<dbReference type="STRING" id="1157962.A0A250XR10"/>
<proteinExistence type="predicted"/>
<feature type="compositionally biased region" description="Basic residues" evidence="1">
    <location>
        <begin position="347"/>
        <end position="386"/>
    </location>
</feature>
<dbReference type="InterPro" id="IPR024616">
    <property type="entry name" value="Pherophorin"/>
</dbReference>
<accession>A0A250XR10</accession>
<feature type="chain" id="PRO_5013168573" description="Pherophorin domain-containing protein" evidence="2">
    <location>
        <begin position="25"/>
        <end position="399"/>
    </location>
</feature>
<keyword evidence="5" id="KW-1185">Reference proteome</keyword>
<feature type="compositionally biased region" description="Pro residues" evidence="1">
    <location>
        <begin position="228"/>
        <end position="304"/>
    </location>
</feature>
<feature type="domain" description="Pherophorin" evidence="3">
    <location>
        <begin position="32"/>
        <end position="202"/>
    </location>
</feature>
<evidence type="ECO:0000259" key="3">
    <source>
        <dbReference type="Pfam" id="PF12499"/>
    </source>
</evidence>
<name>A0A250XR10_9CHLO</name>
<dbReference type="Pfam" id="PF12499">
    <property type="entry name" value="DUF3707"/>
    <property type="match status" value="1"/>
</dbReference>
<dbReference type="EMBL" id="BEGY01000157">
    <property type="protein sequence ID" value="GAX85240.1"/>
    <property type="molecule type" value="Genomic_DNA"/>
</dbReference>
<evidence type="ECO:0000313" key="4">
    <source>
        <dbReference type="EMBL" id="GAX85240.1"/>
    </source>
</evidence>